<dbReference type="RefSeq" id="WP_123890372.1">
    <property type="nucleotide sequence ID" value="NZ_RKKU01000018.1"/>
</dbReference>
<keyword evidence="2" id="KW-1185">Reference proteome</keyword>
<reference evidence="1 2" key="1">
    <citation type="submission" date="2018-11" db="EMBL/GenBank/DDBJ databases">
        <authorList>
            <person name="Jang G.I."/>
            <person name="Hwang C.Y."/>
        </authorList>
    </citation>
    <scope>NUCLEOTIDE SEQUENCE [LARGE SCALE GENOMIC DNA]</scope>
    <source>
        <strain evidence="1 2">SSM26</strain>
    </source>
</reference>
<protein>
    <submittedName>
        <fullName evidence="1">Uncharacterized protein</fullName>
    </submittedName>
</protein>
<comment type="caution">
    <text evidence="1">The sequence shown here is derived from an EMBL/GenBank/DDBJ whole genome shotgun (WGS) entry which is preliminary data.</text>
</comment>
<dbReference type="EMBL" id="RKKU01000018">
    <property type="protein sequence ID" value="ROZ82975.1"/>
    <property type="molecule type" value="Genomic_DNA"/>
</dbReference>
<accession>A0ABX9XFU5</accession>
<evidence type="ECO:0000313" key="2">
    <source>
        <dbReference type="Proteomes" id="UP000275199"/>
    </source>
</evidence>
<dbReference type="Proteomes" id="UP000275199">
    <property type="component" value="Unassembled WGS sequence"/>
</dbReference>
<proteinExistence type="predicted"/>
<name>A0ABX9XFU5_9PSED</name>
<evidence type="ECO:0000313" key="1">
    <source>
        <dbReference type="EMBL" id="ROZ82975.1"/>
    </source>
</evidence>
<sequence>MTINVDDVKLLKSQRLTDEDDGGGRATGEAVVDGEINNLLPDISRLDRTLGRIALRKVFAGVLTENADPYLGAHSIVTKAPADPRVAVLLFNSNSQTDERDDARSVIEGYVVPSTVAQFELLGDQFAGQRAITGIQRQEARVPEVGDVFQLVTNASSQYVRVQALEATLEEFIYDYGNGNFVNFTRRRLAITISAPLLVKFPGGQAVPAGTTSKNLSGDDKARVLATQVADSARYYGISPLAQAITAGDLSLNVASVYSQLVPSAVKESALVNQIGGPRKRFIVPASPDSRTITLSFAQVVAGQSRSFITHGAALGSLSLSINGGIYADEGQGELTWRSGTNSFTRITIDYETGEINAYRASTFTGTASLTYQPAAAVTGQSITGEVEITLASRGFAYTLNLADAKPRPGTLSVSFMALGKWYELQDLGNGELSGEGSGTVDFATGAVSISLNALPDVDTSLIYSFVGQDDVNLQTHVGSGDVPIIRIDHQLPFDGVNAGSLVATVMQGGVSQTLTDNGDGTLSGDAGTGTIAYASGRVTLVLNSTPDQGSAIEFDFNQGGVDIDTPLTGSPDTGGIITGTIPGAPLEPGSVQIRWQSSQDQKVPAGEGTYVGTTQVDYEANDDGAGNWAGFTGSINYSTGVFSLKVEQEYGYTEFYTAYKKGTFTRPAPRPYMAAITQPRQEIFGGTLMVRAQEAGATYAAESDSVAAPGLQWDLLPAVGDPIVPGSLLLQWGGETYVDRSGILFRGLSTTTNAGTAVGTVDYASGVATLTSYPAGQSGNIDRVACLTARAGFSTTRATFRTPGAPLRPASLQVTAVRADTAAIVTATADLNGDINEGIVRGTVDSQTGIVRLSFTTDPDDDTDSSDVPVIASLLKYNAVVQTSLPMSAELLGLDPVRLPADGRVPVFRDGDVLVVHHTAELEVTPVAGQTVLLDRAYQAAIEVVDANGVLMAPDQYSVDREQGSLTWGNPLLVEDADGNPLTSPLFIQDRVEHMTVCTEVQITGAIGIGSPVPWDLPAGEARVSSAVTWGDLQARVYRWFTQRSWNQGSPNWADTPSGDSTTAQFNLLNWPVVITNQGSISGKWAVVFTSGTAFNVVEQSLGVIASGNTATDCAPINPATGSPYFVISWQGWGTGWAAGNAVRFNTDACLGPMWVVRTVLSGQGTVDDDQFKLQIRGDAD</sequence>
<organism evidence="1 2">
    <name type="scientific">Pseudomonas neustonica</name>
    <dbReference type="NCBI Taxonomy" id="2487346"/>
    <lineage>
        <taxon>Bacteria</taxon>
        <taxon>Pseudomonadati</taxon>
        <taxon>Pseudomonadota</taxon>
        <taxon>Gammaproteobacteria</taxon>
        <taxon>Pseudomonadales</taxon>
        <taxon>Pseudomonadaceae</taxon>
        <taxon>Pseudomonas</taxon>
    </lineage>
</organism>
<gene>
    <name evidence="1" type="ORF">EF096_13895</name>
</gene>